<dbReference type="EMBL" id="CP147407">
    <property type="protein sequence ID" value="WXB95960.1"/>
    <property type="molecule type" value="Genomic_DNA"/>
</dbReference>
<gene>
    <name evidence="1" type="ORF">WCV65_15530</name>
</gene>
<keyword evidence="2" id="KW-1185">Reference proteome</keyword>
<organism evidence="1 2">
    <name type="scientific">Metabacillus sediminis</name>
    <dbReference type="NCBI Taxonomy" id="3117746"/>
    <lineage>
        <taxon>Bacteria</taxon>
        <taxon>Bacillati</taxon>
        <taxon>Bacillota</taxon>
        <taxon>Bacilli</taxon>
        <taxon>Bacillales</taxon>
        <taxon>Bacillaceae</taxon>
        <taxon>Metabacillus</taxon>
    </lineage>
</organism>
<evidence type="ECO:0000313" key="1">
    <source>
        <dbReference type="EMBL" id="WXB95960.1"/>
    </source>
</evidence>
<reference evidence="1 2" key="1">
    <citation type="submission" date="2024-02" db="EMBL/GenBank/DDBJ databases">
        <title>Seven novel Bacillus-like species.</title>
        <authorList>
            <person name="Liu G."/>
        </authorList>
    </citation>
    <scope>NUCLEOTIDE SEQUENCE [LARGE SCALE GENOMIC DNA]</scope>
    <source>
        <strain evidence="1 2">FJAT-52054</strain>
    </source>
</reference>
<sequence length="75" mass="8456">MGPSFSAIINPRSIIFSQEEVDQAAIKEIELRSAHYIPAEHLPKLVISDWKKDYLYGLQSLGLDLMVTGPIKEDK</sequence>
<proteinExistence type="predicted"/>
<dbReference type="RefSeq" id="WP_338777681.1">
    <property type="nucleotide sequence ID" value="NZ_CP147407.1"/>
</dbReference>
<protein>
    <submittedName>
        <fullName evidence="1">Uncharacterized protein</fullName>
    </submittedName>
</protein>
<dbReference type="Proteomes" id="UP001377337">
    <property type="component" value="Chromosome"/>
</dbReference>
<accession>A0ABZ2NFF2</accession>
<evidence type="ECO:0000313" key="2">
    <source>
        <dbReference type="Proteomes" id="UP001377337"/>
    </source>
</evidence>
<name>A0ABZ2NFF2_9BACI</name>